<sequence length="206" mass="23917">MQTFNFLQEHILENDTVRLNPLHHHDIDKLLHFSEQQPELWKYSLQPADGLENLKVYIDFALRGRKEETAYPFVVFDKRTQQIAGSTRFYDFQKNHNTVQLGYTWYGKEFQGTGLNKQCKMLMLEFAFENIGVDRVEFRADANNERSIAAMKSIGCTVEGILRNNCAAPKGRRDSIVLSILKDEWFGGVKEVLKSKIEKERNVSPQ</sequence>
<dbReference type="RefSeq" id="WP_068763010.1">
    <property type="nucleotide sequence ID" value="NZ_LXIE01000049.1"/>
</dbReference>
<keyword evidence="3" id="KW-1185">Reference proteome</keyword>
<dbReference type="InterPro" id="IPR000182">
    <property type="entry name" value="GNAT_dom"/>
</dbReference>
<dbReference type="AlphaFoldDB" id="A0A1A9LAT9"/>
<name>A0A1A9LAT9_9FLAO</name>
<dbReference type="STRING" id="1385699.A7A78_07140"/>
<comment type="caution">
    <text evidence="2">The sequence shown here is derived from an EMBL/GenBank/DDBJ whole genome shotgun (WGS) entry which is preliminary data.</text>
</comment>
<evidence type="ECO:0000313" key="2">
    <source>
        <dbReference type="EMBL" id="OAD90313.1"/>
    </source>
</evidence>
<protein>
    <submittedName>
        <fullName evidence="2">GCN5 family acetyltransferase</fullName>
    </submittedName>
</protein>
<dbReference type="EMBL" id="LXIE01000049">
    <property type="protein sequence ID" value="OAD90313.1"/>
    <property type="molecule type" value="Genomic_DNA"/>
</dbReference>
<reference evidence="2 3" key="1">
    <citation type="submission" date="2016-05" db="EMBL/GenBank/DDBJ databases">
        <title>Genome sequencing of Vitellibacter soesokkakensis RSSK-12.</title>
        <authorList>
            <person name="Thevarajoo S."/>
            <person name="Selvaratnam C."/>
            <person name="Goh K.M."/>
            <person name="Chan K.-G."/>
            <person name="Chong C.S."/>
        </authorList>
    </citation>
    <scope>NUCLEOTIDE SEQUENCE [LARGE SCALE GENOMIC DNA]</scope>
    <source>
        <strain evidence="2 3">RSSK-12</strain>
    </source>
</reference>
<dbReference type="Pfam" id="PF13302">
    <property type="entry name" value="Acetyltransf_3"/>
    <property type="match status" value="1"/>
</dbReference>
<dbReference type="Gene3D" id="3.40.630.30">
    <property type="match status" value="1"/>
</dbReference>
<keyword evidence="2" id="KW-0808">Transferase</keyword>
<organism evidence="2 3">
    <name type="scientific">Aequorivita soesokkakensis</name>
    <dbReference type="NCBI Taxonomy" id="1385699"/>
    <lineage>
        <taxon>Bacteria</taxon>
        <taxon>Pseudomonadati</taxon>
        <taxon>Bacteroidota</taxon>
        <taxon>Flavobacteriia</taxon>
        <taxon>Flavobacteriales</taxon>
        <taxon>Flavobacteriaceae</taxon>
        <taxon>Aequorivita</taxon>
    </lineage>
</organism>
<gene>
    <name evidence="2" type="ORF">A7A78_07140</name>
</gene>
<proteinExistence type="predicted"/>
<evidence type="ECO:0000313" key="3">
    <source>
        <dbReference type="Proteomes" id="UP000077552"/>
    </source>
</evidence>
<dbReference type="GO" id="GO:0016747">
    <property type="term" value="F:acyltransferase activity, transferring groups other than amino-acyl groups"/>
    <property type="evidence" value="ECO:0007669"/>
    <property type="project" value="InterPro"/>
</dbReference>
<feature type="domain" description="N-acetyltransferase" evidence="1">
    <location>
        <begin position="17"/>
        <end position="157"/>
    </location>
</feature>
<dbReference type="PANTHER" id="PTHR43610">
    <property type="entry name" value="BLL6696 PROTEIN"/>
    <property type="match status" value="1"/>
</dbReference>
<dbReference type="InterPro" id="IPR016181">
    <property type="entry name" value="Acyl_CoA_acyltransferase"/>
</dbReference>
<dbReference type="PANTHER" id="PTHR43610:SF1">
    <property type="entry name" value="N-ACETYLTRANSFERASE DOMAIN-CONTAINING PROTEIN"/>
    <property type="match status" value="1"/>
</dbReference>
<dbReference type="SUPFAM" id="SSF55729">
    <property type="entry name" value="Acyl-CoA N-acyltransferases (Nat)"/>
    <property type="match status" value="1"/>
</dbReference>
<dbReference type="Proteomes" id="UP000077552">
    <property type="component" value="Unassembled WGS sequence"/>
</dbReference>
<evidence type="ECO:0000259" key="1">
    <source>
        <dbReference type="Pfam" id="PF13302"/>
    </source>
</evidence>
<dbReference type="OrthoDB" id="9795199at2"/>
<accession>A0A1A9LAT9</accession>